<comment type="caution">
    <text evidence="1">The sequence shown here is derived from an EMBL/GenBank/DDBJ whole genome shotgun (WGS) entry which is preliminary data.</text>
</comment>
<dbReference type="Proteomes" id="UP001159405">
    <property type="component" value="Unassembled WGS sequence"/>
</dbReference>
<evidence type="ECO:0000313" key="1">
    <source>
        <dbReference type="EMBL" id="CAH3187570.1"/>
    </source>
</evidence>
<proteinExistence type="predicted"/>
<sequence>MGTAQPVISSNSYPSFTPWEGAVGPAQGKKLKVNAILDDASNETFLNEEVAGALGLKESYQTVKVHVLNNSVETFQTMPLKVEIESVNGQFTKEIEVKTCPRNVTGNYQVENWNANKGKWPHLAQCDFASPAKDGLVDLLIGVDNADLHYSFALGTHTIRTLFTRDVGPVSVAGGCCDLDGTLRRFWEIESYGTELNDRVVCTAEERLAL</sequence>
<protein>
    <submittedName>
        <fullName evidence="1">Uncharacterized protein</fullName>
    </submittedName>
</protein>
<accession>A0ABN8S989</accession>
<gene>
    <name evidence="1" type="ORF">PLOB_00037854</name>
</gene>
<dbReference type="EMBL" id="CALNXK010000553">
    <property type="protein sequence ID" value="CAH3187570.1"/>
    <property type="molecule type" value="Genomic_DNA"/>
</dbReference>
<name>A0ABN8S989_9CNID</name>
<reference evidence="1 2" key="1">
    <citation type="submission" date="2022-05" db="EMBL/GenBank/DDBJ databases">
        <authorList>
            <consortium name="Genoscope - CEA"/>
            <person name="William W."/>
        </authorList>
    </citation>
    <scope>NUCLEOTIDE SEQUENCE [LARGE SCALE GENOMIC DNA]</scope>
</reference>
<organism evidence="1 2">
    <name type="scientific">Porites lobata</name>
    <dbReference type="NCBI Taxonomy" id="104759"/>
    <lineage>
        <taxon>Eukaryota</taxon>
        <taxon>Metazoa</taxon>
        <taxon>Cnidaria</taxon>
        <taxon>Anthozoa</taxon>
        <taxon>Hexacorallia</taxon>
        <taxon>Scleractinia</taxon>
        <taxon>Fungiina</taxon>
        <taxon>Poritidae</taxon>
        <taxon>Porites</taxon>
    </lineage>
</organism>
<keyword evidence="2" id="KW-1185">Reference proteome</keyword>
<evidence type="ECO:0000313" key="2">
    <source>
        <dbReference type="Proteomes" id="UP001159405"/>
    </source>
</evidence>